<feature type="region of interest" description="Disordered" evidence="8">
    <location>
        <begin position="1316"/>
        <end position="1419"/>
    </location>
</feature>
<feature type="compositionally biased region" description="Polar residues" evidence="8">
    <location>
        <begin position="1261"/>
        <end position="1271"/>
    </location>
</feature>
<dbReference type="PANTHER" id="PTHR40021:SF1">
    <property type="entry name" value="DEFECT AT LOW TEMPERATURE PROTEIN 1"/>
    <property type="match status" value="1"/>
</dbReference>
<feature type="compositionally biased region" description="Polar residues" evidence="8">
    <location>
        <begin position="775"/>
        <end position="811"/>
    </location>
</feature>
<evidence type="ECO:0000256" key="1">
    <source>
        <dbReference type="ARBA" id="ARBA00002489"/>
    </source>
</evidence>
<feature type="region of interest" description="Disordered" evidence="8">
    <location>
        <begin position="1080"/>
        <end position="1107"/>
    </location>
</feature>
<dbReference type="GO" id="GO:0016020">
    <property type="term" value="C:membrane"/>
    <property type="evidence" value="ECO:0007669"/>
    <property type="project" value="UniProtKB-SubCell"/>
</dbReference>
<gene>
    <name evidence="7" type="primary">DLT1</name>
    <name evidence="9" type="ORF">SAPINGB_P005119</name>
</gene>
<dbReference type="InterPro" id="IPR038869">
    <property type="entry name" value="DLT1"/>
</dbReference>
<sequence length="1419" mass="150799">MPSGHLFQIRASDKTKVDNNKNDRQAITDNERHQSESRPTAISPRMASLSSNSRSSSIVPTDSSIESLTPLVTALEPESTRRDSSSSASRGNSVSRTRPSVSSNTGRSYDPQKPSKLFIVDNASPTDLPVDGSYSQEGLDPLQKSRARPPESPRTRNTSALIGRDSFNRSSSSSGHRNSGSVSEDLRGSFNSSTRNRNDRTAHRLFSKEHSLLSKISSRYLPFSKSRSRDDSLQLSELPSTDNIPLEQFVSPESGPLTTFASPNNRLSSNSRPNSILTFMYSNSLAPVRTAESGRFSINTGNIGDAGVGGTSESGGTGVGWPGYGGVTHRPNKQKSPFHRPSRETLQTWLYSSSLMFLFLCFAAVVVATPIDMIIQSQRTGQFWNAIIIMASYAFVAIIAGVLLIARIVVTRRSLAAIPHQYIPGLADIPIELFRNITSELERCRKIARNSRPVFQNPPLHISHPGLMPPEITDLGRLADTPYIDVIRLASEMIAMKAEVLHPSLARGPGMSLRDYIYTLHNINIIDMPISHVNDFINLYERARFSGELVTEDQFGEFMESCRRLMMSTNYSNIRVDGSAKGPPLSIYAHTTDVSRAGSFRAQNGFQPVNTASTSLHDNGSSPNVPIYVSESDPLKSTASNQDLDSLKKMHTNSSLPSENIPSRVSTRSNYSDGQGNSSNGSPDSAEGLNSKKDKGKSKRKNKENNSTPPSFRDPWGLVPTISAGGHLPSPQPIAPAGRSSSISSTGTTKWNPEYESSRDAFVNSVTEILRESTRQTAPASTLPNNQLTVPSIGVSPNASRRPSIHLQPSQPKVRRNSQIWQQQQQIQQLQQLQQQLFTVSRVPSHNAIIDVPDSNIHSIIPAVSTHQSNDAHLSRKNSSTSIVIHQVETSRRHSNTESLSRIAAQTINPGGLSNTGTTSSTVEPVTVPLSSVVSNSSVLGAGTLPKLTLVPTRLDSQQPASNKSAAVLAAAAAAEYNTVFKTAQDMAPRGSVFQPRPLSSASVSGGTEYGAGTSGGLLMATLKSKYEAAAKAAAATASSRNKMNDGGSNFFEGPSSFVMPISNTSPVLRSVPGTPDLSTGVISSASSASSQPYMSATAPPESSGNNSGLAPAVVFRADFGTPLPPAALSRISTNSLGFDPLGLPASSALTTVSTLASSMNASSTGLGEPYRTTSAATPAMILPQQQMRYPSNATYTTVVPPSQEVTSSRNNAVPVIGSLTGGGWIPSRKSSGGSSSAPTSVQSYRDSSPSQSLRKRMASQIRSWSRGSSRSPDREDSISGPEMTGAAAGNSNVPQSPPPSPAAALAIALANAQSPGPGFVPPKTPTSSQPLVPSMLKSSIYSDGRDRSSSMGQTSGSPIDSDGGSGPLPEPWYGYGGSGRSTPISGSAPGSASISRVPSYTGSVIIHKLPDQGQVNKR</sequence>
<feature type="compositionally biased region" description="Polar residues" evidence="8">
    <location>
        <begin position="635"/>
        <end position="644"/>
    </location>
</feature>
<evidence type="ECO:0000256" key="5">
    <source>
        <dbReference type="ARBA" id="ARBA00022989"/>
    </source>
</evidence>
<name>A0A5E8C0R5_9ASCO</name>
<feature type="compositionally biased region" description="Low complexity" evidence="8">
    <location>
        <begin position="1228"/>
        <end position="1244"/>
    </location>
</feature>
<feature type="compositionally biased region" description="Polar residues" evidence="8">
    <location>
        <begin position="58"/>
        <end position="67"/>
    </location>
</feature>
<feature type="compositionally biased region" description="Basic and acidic residues" evidence="8">
    <location>
        <begin position="11"/>
        <end position="36"/>
    </location>
</feature>
<keyword evidence="5 7" id="KW-1133">Transmembrane helix</keyword>
<dbReference type="Proteomes" id="UP000398389">
    <property type="component" value="Unassembled WGS sequence"/>
</dbReference>
<evidence type="ECO:0000256" key="7">
    <source>
        <dbReference type="RuleBase" id="RU367100"/>
    </source>
</evidence>
<keyword evidence="4 7" id="KW-0812">Transmembrane</keyword>
<comment type="function">
    <text evidence="1 7">Required for growth under high-pressure and low-temperature conditions.</text>
</comment>
<feature type="compositionally biased region" description="Polar residues" evidence="8">
    <location>
        <begin position="1326"/>
        <end position="1342"/>
    </location>
</feature>
<feature type="compositionally biased region" description="Polar residues" evidence="8">
    <location>
        <begin position="652"/>
        <end position="683"/>
    </location>
</feature>
<evidence type="ECO:0000256" key="4">
    <source>
        <dbReference type="ARBA" id="ARBA00022692"/>
    </source>
</evidence>
<feature type="region of interest" description="Disordered" evidence="8">
    <location>
        <begin position="605"/>
        <end position="756"/>
    </location>
</feature>
<protein>
    <recommendedName>
        <fullName evidence="3 7">Defect at low temperature protein 1</fullName>
    </recommendedName>
</protein>
<dbReference type="PANTHER" id="PTHR40021">
    <property type="entry name" value="DEFECT AT LOW TEMPERATURE PROTEIN 1"/>
    <property type="match status" value="1"/>
</dbReference>
<accession>A0A5E8C0R5</accession>
<feature type="compositionally biased region" description="Low complexity" evidence="8">
    <location>
        <begin position="48"/>
        <end position="57"/>
    </location>
</feature>
<evidence type="ECO:0000313" key="9">
    <source>
        <dbReference type="EMBL" id="VVT56510.1"/>
    </source>
</evidence>
<proteinExistence type="inferred from homology"/>
<feature type="compositionally biased region" description="Low complexity" evidence="8">
    <location>
        <begin position="1384"/>
        <end position="1396"/>
    </location>
</feature>
<comment type="similarity">
    <text evidence="2 7">Belongs to the DLT1 family.</text>
</comment>
<dbReference type="OrthoDB" id="4096362at2759"/>
<feature type="compositionally biased region" description="Polar residues" evidence="8">
    <location>
        <begin position="97"/>
        <end position="107"/>
    </location>
</feature>
<evidence type="ECO:0000313" key="10">
    <source>
        <dbReference type="Proteomes" id="UP000398389"/>
    </source>
</evidence>
<feature type="transmembrane region" description="Helical" evidence="7">
    <location>
        <begin position="383"/>
        <end position="406"/>
    </location>
</feature>
<dbReference type="EMBL" id="CABVLU010000004">
    <property type="protein sequence ID" value="VVT56510.1"/>
    <property type="molecule type" value="Genomic_DNA"/>
</dbReference>
<evidence type="ECO:0000256" key="2">
    <source>
        <dbReference type="ARBA" id="ARBA00005550"/>
    </source>
</evidence>
<reference evidence="9 10" key="1">
    <citation type="submission" date="2019-09" db="EMBL/GenBank/DDBJ databases">
        <authorList>
            <person name="Brejova B."/>
        </authorList>
    </citation>
    <scope>NUCLEOTIDE SEQUENCE [LARGE SCALE GENOMIC DNA]</scope>
</reference>
<feature type="compositionally biased region" description="Low complexity" evidence="8">
    <location>
        <begin position="735"/>
        <end position="748"/>
    </location>
</feature>
<feature type="region of interest" description="Disordered" evidence="8">
    <location>
        <begin position="1"/>
        <end position="203"/>
    </location>
</feature>
<organism evidence="9 10">
    <name type="scientific">Magnusiomyces paraingens</name>
    <dbReference type="NCBI Taxonomy" id="2606893"/>
    <lineage>
        <taxon>Eukaryota</taxon>
        <taxon>Fungi</taxon>
        <taxon>Dikarya</taxon>
        <taxon>Ascomycota</taxon>
        <taxon>Saccharomycotina</taxon>
        <taxon>Dipodascomycetes</taxon>
        <taxon>Dipodascales</taxon>
        <taxon>Dipodascaceae</taxon>
        <taxon>Magnusiomyces</taxon>
    </lineage>
</organism>
<feature type="region of interest" description="Disordered" evidence="8">
    <location>
        <begin position="773"/>
        <end position="813"/>
    </location>
</feature>
<comment type="subcellular location">
    <subcellularLocation>
        <location evidence="7">Membrane</location>
        <topology evidence="7">Multi-pass membrane protein</topology>
    </subcellularLocation>
</comment>
<feature type="compositionally biased region" description="Low complexity" evidence="8">
    <location>
        <begin position="85"/>
        <end position="96"/>
    </location>
</feature>
<keyword evidence="6 7" id="KW-0472">Membrane</keyword>
<evidence type="ECO:0000256" key="3">
    <source>
        <dbReference type="ARBA" id="ARBA00021353"/>
    </source>
</evidence>
<feature type="compositionally biased region" description="Polar residues" evidence="8">
    <location>
        <begin position="605"/>
        <end position="624"/>
    </location>
</feature>
<keyword evidence="10" id="KW-1185">Reference proteome</keyword>
<feature type="compositionally biased region" description="Low complexity" evidence="8">
    <location>
        <begin position="168"/>
        <end position="183"/>
    </location>
</feature>
<evidence type="ECO:0000256" key="8">
    <source>
        <dbReference type="SAM" id="MobiDB-lite"/>
    </source>
</evidence>
<feature type="transmembrane region" description="Helical" evidence="7">
    <location>
        <begin position="349"/>
        <end position="371"/>
    </location>
</feature>
<evidence type="ECO:0000256" key="6">
    <source>
        <dbReference type="ARBA" id="ARBA00023136"/>
    </source>
</evidence>
<feature type="region of interest" description="Disordered" evidence="8">
    <location>
        <begin position="1221"/>
        <end position="1302"/>
    </location>
</feature>